<evidence type="ECO:0000313" key="8">
    <source>
        <dbReference type="Proteomes" id="UP000184334"/>
    </source>
</evidence>
<dbReference type="InterPro" id="IPR029056">
    <property type="entry name" value="Ribokinase-like"/>
</dbReference>
<protein>
    <submittedName>
        <fullName evidence="7">PfkB family carbohydrate kinase</fullName>
    </submittedName>
</protein>
<keyword evidence="8" id="KW-1185">Reference proteome</keyword>
<evidence type="ECO:0000256" key="3">
    <source>
        <dbReference type="ARBA" id="ARBA00022741"/>
    </source>
</evidence>
<keyword evidence="5" id="KW-0067">ATP-binding</keyword>
<dbReference type="Gene3D" id="2.20.150.10">
    <property type="entry name" value="putative 5-dehydro-2- deoxygluconokinase"/>
    <property type="match status" value="1"/>
</dbReference>
<evidence type="ECO:0000313" key="7">
    <source>
        <dbReference type="EMBL" id="SHE46260.1"/>
    </source>
</evidence>
<evidence type="ECO:0000256" key="2">
    <source>
        <dbReference type="ARBA" id="ARBA00022679"/>
    </source>
</evidence>
<dbReference type="Gene3D" id="3.40.1190.20">
    <property type="match status" value="1"/>
</dbReference>
<evidence type="ECO:0000256" key="5">
    <source>
        <dbReference type="ARBA" id="ARBA00022840"/>
    </source>
</evidence>
<evidence type="ECO:0000259" key="6">
    <source>
        <dbReference type="Pfam" id="PF00294"/>
    </source>
</evidence>
<keyword evidence="2" id="KW-0808">Transferase</keyword>
<keyword evidence="4 7" id="KW-0418">Kinase</keyword>
<dbReference type="InterPro" id="IPR011611">
    <property type="entry name" value="PfkB_dom"/>
</dbReference>
<dbReference type="RefSeq" id="WP_072863045.1">
    <property type="nucleotide sequence ID" value="NZ_FQUI01000005.1"/>
</dbReference>
<dbReference type="InterPro" id="IPR023314">
    <property type="entry name" value="Myo_inos_IolC-like_sf"/>
</dbReference>
<dbReference type="GO" id="GO:0005524">
    <property type="term" value="F:ATP binding"/>
    <property type="evidence" value="ECO:0007669"/>
    <property type="project" value="UniProtKB-KW"/>
</dbReference>
<evidence type="ECO:0000256" key="4">
    <source>
        <dbReference type="ARBA" id="ARBA00022777"/>
    </source>
</evidence>
<accession>A0A1M4TP37</accession>
<name>A0A1M4TP37_MARH1</name>
<dbReference type="PANTHER" id="PTHR43085">
    <property type="entry name" value="HEXOKINASE FAMILY MEMBER"/>
    <property type="match status" value="1"/>
</dbReference>
<dbReference type="InterPro" id="IPR002173">
    <property type="entry name" value="Carboh/pur_kinase_PfkB_CS"/>
</dbReference>
<sequence>MKKILTIREMLIDFICLDKNKDLSKGVSFEKKAGGAPANVAAVVSLLGGESSILGNVGNDSLGIFLVNKMKEYNVDTSLKEKKIILRLLSLLMK</sequence>
<dbReference type="SUPFAM" id="SSF53613">
    <property type="entry name" value="Ribokinase-like"/>
    <property type="match status" value="1"/>
</dbReference>
<gene>
    <name evidence="7" type="ORF">SAMN02745164_00463</name>
</gene>
<dbReference type="EMBL" id="FQUI01000005">
    <property type="protein sequence ID" value="SHE46260.1"/>
    <property type="molecule type" value="Genomic_DNA"/>
</dbReference>
<dbReference type="GO" id="GO:0016301">
    <property type="term" value="F:kinase activity"/>
    <property type="evidence" value="ECO:0007669"/>
    <property type="project" value="UniProtKB-KW"/>
</dbReference>
<proteinExistence type="inferred from homology"/>
<feature type="domain" description="Carbohydrate kinase PfkB" evidence="6">
    <location>
        <begin position="1"/>
        <end position="78"/>
    </location>
</feature>
<reference evidence="7" key="1">
    <citation type="submission" date="2016-11" db="EMBL/GenBank/DDBJ databases">
        <authorList>
            <person name="Varghese N."/>
            <person name="Submissions S."/>
        </authorList>
    </citation>
    <scope>NUCLEOTIDE SEQUENCE [LARGE SCALE GENOMIC DNA]</scope>
    <source>
        <strain evidence="7">DSM 16785</strain>
    </source>
</reference>
<keyword evidence="3" id="KW-0547">Nucleotide-binding</keyword>
<dbReference type="PROSITE" id="PS00583">
    <property type="entry name" value="PFKB_KINASES_1"/>
    <property type="match status" value="1"/>
</dbReference>
<evidence type="ECO:0000256" key="1">
    <source>
        <dbReference type="ARBA" id="ARBA00010688"/>
    </source>
</evidence>
<organism evidence="7 8">
    <name type="scientific">Marinitoga hydrogenitolerans (strain DSM 16785 / JCM 12826 / AT1271)</name>
    <dbReference type="NCBI Taxonomy" id="1122195"/>
    <lineage>
        <taxon>Bacteria</taxon>
        <taxon>Thermotogati</taxon>
        <taxon>Thermotogota</taxon>
        <taxon>Thermotogae</taxon>
        <taxon>Petrotogales</taxon>
        <taxon>Petrotogaceae</taxon>
        <taxon>Marinitoga</taxon>
    </lineage>
</organism>
<dbReference type="PANTHER" id="PTHR43085:SF1">
    <property type="entry name" value="PSEUDOURIDINE KINASE-RELATED"/>
    <property type="match status" value="1"/>
</dbReference>
<dbReference type="InterPro" id="IPR050306">
    <property type="entry name" value="PfkB_Carbo_kinase"/>
</dbReference>
<comment type="similarity">
    <text evidence="1">Belongs to the carbohydrate kinase PfkB family.</text>
</comment>
<dbReference type="Pfam" id="PF00294">
    <property type="entry name" value="PfkB"/>
    <property type="match status" value="1"/>
</dbReference>
<dbReference type="AlphaFoldDB" id="A0A1M4TP37"/>
<dbReference type="OrthoDB" id="9813569at2"/>
<comment type="caution">
    <text evidence="7">The sequence shown here is derived from an EMBL/GenBank/DDBJ whole genome shotgun (WGS) entry which is preliminary data.</text>
</comment>
<dbReference type="Proteomes" id="UP000184334">
    <property type="component" value="Unassembled WGS sequence"/>
</dbReference>
<dbReference type="STRING" id="1122195.SAMN02745164_00463"/>